<dbReference type="EMBL" id="AMGW01000001">
    <property type="protein sequence ID" value="EXJ65546.1"/>
    <property type="molecule type" value="Genomic_DNA"/>
</dbReference>
<dbReference type="InterPro" id="IPR044925">
    <property type="entry name" value="His-Me_finger_sf"/>
</dbReference>
<keyword evidence="4" id="KW-1185">Reference proteome</keyword>
<dbReference type="AlphaFoldDB" id="W9WLN6"/>
<protein>
    <recommendedName>
        <fullName evidence="2">Zinc-binding loop region of homing endonuclease domain-containing protein</fullName>
    </recommendedName>
</protein>
<reference evidence="3 4" key="1">
    <citation type="submission" date="2013-03" db="EMBL/GenBank/DDBJ databases">
        <title>The Genome Sequence of Cladophialophora yegresii CBS 114405.</title>
        <authorList>
            <consortium name="The Broad Institute Genomics Platform"/>
            <person name="Cuomo C."/>
            <person name="de Hoog S."/>
            <person name="Gorbushina A."/>
            <person name="Walker B."/>
            <person name="Young S.K."/>
            <person name="Zeng Q."/>
            <person name="Gargeya S."/>
            <person name="Fitzgerald M."/>
            <person name="Haas B."/>
            <person name="Abouelleil A."/>
            <person name="Allen A.W."/>
            <person name="Alvarado L."/>
            <person name="Arachchi H.M."/>
            <person name="Berlin A.M."/>
            <person name="Chapman S.B."/>
            <person name="Gainer-Dewar J."/>
            <person name="Goldberg J."/>
            <person name="Griggs A."/>
            <person name="Gujja S."/>
            <person name="Hansen M."/>
            <person name="Howarth C."/>
            <person name="Imamovic A."/>
            <person name="Ireland A."/>
            <person name="Larimer J."/>
            <person name="McCowan C."/>
            <person name="Murphy C."/>
            <person name="Pearson M."/>
            <person name="Poon T.W."/>
            <person name="Priest M."/>
            <person name="Roberts A."/>
            <person name="Saif S."/>
            <person name="Shea T."/>
            <person name="Sisk P."/>
            <person name="Sykes S."/>
            <person name="Wortman J."/>
            <person name="Nusbaum C."/>
            <person name="Birren B."/>
        </authorList>
    </citation>
    <scope>NUCLEOTIDE SEQUENCE [LARGE SCALE GENOMIC DNA]</scope>
    <source>
        <strain evidence="3 4">CBS 114405</strain>
    </source>
</reference>
<proteinExistence type="predicted"/>
<evidence type="ECO:0000313" key="4">
    <source>
        <dbReference type="Proteomes" id="UP000019473"/>
    </source>
</evidence>
<dbReference type="GO" id="GO:0004519">
    <property type="term" value="F:endonuclease activity"/>
    <property type="evidence" value="ECO:0007669"/>
    <property type="project" value="InterPro"/>
</dbReference>
<dbReference type="OrthoDB" id="5272330at2759"/>
<organism evidence="3 4">
    <name type="scientific">Cladophialophora yegresii CBS 114405</name>
    <dbReference type="NCBI Taxonomy" id="1182544"/>
    <lineage>
        <taxon>Eukaryota</taxon>
        <taxon>Fungi</taxon>
        <taxon>Dikarya</taxon>
        <taxon>Ascomycota</taxon>
        <taxon>Pezizomycotina</taxon>
        <taxon>Eurotiomycetes</taxon>
        <taxon>Chaetothyriomycetidae</taxon>
        <taxon>Chaetothyriales</taxon>
        <taxon>Herpotrichiellaceae</taxon>
        <taxon>Cladophialophora</taxon>
    </lineage>
</organism>
<gene>
    <name evidence="3" type="ORF">A1O7_01887</name>
</gene>
<dbReference type="VEuPathDB" id="FungiDB:A1O7_01887"/>
<name>W9WLN6_9EURO</name>
<dbReference type="Gene3D" id="3.90.75.10">
    <property type="entry name" value="Homing Intron 3 (I-ppo) Encoded Endonuclease, Chain A"/>
    <property type="match status" value="1"/>
</dbReference>
<dbReference type="SUPFAM" id="SSF54060">
    <property type="entry name" value="His-Me finger endonucleases"/>
    <property type="match status" value="1"/>
</dbReference>
<feature type="compositionally biased region" description="Acidic residues" evidence="1">
    <location>
        <begin position="49"/>
        <end position="59"/>
    </location>
</feature>
<feature type="region of interest" description="Disordered" evidence="1">
    <location>
        <begin position="1"/>
        <end position="70"/>
    </location>
</feature>
<dbReference type="HOGENOM" id="CLU_1057700_0_0_1"/>
<dbReference type="Proteomes" id="UP000019473">
    <property type="component" value="Unassembled WGS sequence"/>
</dbReference>
<sequence length="263" mass="28381">MPKLPKPGPSEQTNLSFAHTARPPPAAAALPARAPSPSPPPGPAVLPGADDDDEEEEEAGPAAALAGRPPSRMLQELRVVTRAMASQTWRQLRDGYQSRSGAVVGPAVRNEKGCLVAAKTANRSVSGFLPNCMDNDELTATGQRLCADNPRRLPGFVENRSQTLPQSGHRLAVVAHKTDAEVQLLLSDDGQYASHRCHGPLCIEPAHICVESKRDNEDRKMCKGRLLVRTIMAGVEYDLHPRPCPHNPPCIEDVEERVAVARV</sequence>
<dbReference type="InterPro" id="IPR044930">
    <property type="entry name" value="Homing_endonuclease_His-Me"/>
</dbReference>
<accession>W9WLN6</accession>
<dbReference type="Pfam" id="PF05551">
    <property type="entry name" value="zf-His_Me_endon"/>
    <property type="match status" value="1"/>
</dbReference>
<dbReference type="GeneID" id="19176498"/>
<dbReference type="RefSeq" id="XP_007754113.1">
    <property type="nucleotide sequence ID" value="XM_007755923.1"/>
</dbReference>
<feature type="compositionally biased region" description="Pro residues" evidence="1">
    <location>
        <begin position="34"/>
        <end position="44"/>
    </location>
</feature>
<evidence type="ECO:0000313" key="3">
    <source>
        <dbReference type="EMBL" id="EXJ65546.1"/>
    </source>
</evidence>
<comment type="caution">
    <text evidence="3">The sequence shown here is derived from an EMBL/GenBank/DDBJ whole genome shotgun (WGS) entry which is preliminary data.</text>
</comment>
<evidence type="ECO:0000259" key="2">
    <source>
        <dbReference type="Pfam" id="PF05551"/>
    </source>
</evidence>
<dbReference type="InterPro" id="IPR008704">
    <property type="entry name" value="Endonuclease_Zinc-binding_loop"/>
</dbReference>
<evidence type="ECO:0000256" key="1">
    <source>
        <dbReference type="SAM" id="MobiDB-lite"/>
    </source>
</evidence>
<feature type="domain" description="Zinc-binding loop region of homing endonuclease" evidence="2">
    <location>
        <begin position="167"/>
        <end position="256"/>
    </location>
</feature>